<gene>
    <name evidence="1" type="ORF">ACFQGD_31190</name>
</gene>
<sequence length="112" mass="12420">MVDQLALAFADRNAGQEANLAAAVAVHRRYREAAETVLAELVREGRPFTAEDIRKGIPDDVEAHSPNVLPSVLGTWAARRLIVPCGEYRSRRRSRRASRNRVWIGNTRASAA</sequence>
<evidence type="ECO:0000313" key="2">
    <source>
        <dbReference type="Proteomes" id="UP001596337"/>
    </source>
</evidence>
<dbReference type="EMBL" id="JBHSXX010000001">
    <property type="protein sequence ID" value="MFC6871595.1"/>
    <property type="molecule type" value="Genomic_DNA"/>
</dbReference>
<proteinExistence type="predicted"/>
<organism evidence="1 2">
    <name type="scientific">Haloechinothrix salitolerans</name>
    <dbReference type="NCBI Taxonomy" id="926830"/>
    <lineage>
        <taxon>Bacteria</taxon>
        <taxon>Bacillati</taxon>
        <taxon>Actinomycetota</taxon>
        <taxon>Actinomycetes</taxon>
        <taxon>Pseudonocardiales</taxon>
        <taxon>Pseudonocardiaceae</taxon>
        <taxon>Haloechinothrix</taxon>
    </lineage>
</organism>
<reference evidence="2" key="1">
    <citation type="journal article" date="2019" name="Int. J. Syst. Evol. Microbiol.">
        <title>The Global Catalogue of Microorganisms (GCM) 10K type strain sequencing project: providing services to taxonomists for standard genome sequencing and annotation.</title>
        <authorList>
            <consortium name="The Broad Institute Genomics Platform"/>
            <consortium name="The Broad Institute Genome Sequencing Center for Infectious Disease"/>
            <person name="Wu L."/>
            <person name="Ma J."/>
        </authorList>
    </citation>
    <scope>NUCLEOTIDE SEQUENCE [LARGE SCALE GENOMIC DNA]</scope>
    <source>
        <strain evidence="2">KCTC 32255</strain>
    </source>
</reference>
<dbReference type="RefSeq" id="WP_345391449.1">
    <property type="nucleotide sequence ID" value="NZ_BAABLA010000007.1"/>
</dbReference>
<evidence type="ECO:0000313" key="1">
    <source>
        <dbReference type="EMBL" id="MFC6871595.1"/>
    </source>
</evidence>
<keyword evidence="2" id="KW-1185">Reference proteome</keyword>
<dbReference type="Proteomes" id="UP001596337">
    <property type="component" value="Unassembled WGS sequence"/>
</dbReference>
<protein>
    <submittedName>
        <fullName evidence="1">Uncharacterized protein</fullName>
    </submittedName>
</protein>
<accession>A0ABW2CAP0</accession>
<name>A0ABW2CAP0_9PSEU</name>
<comment type="caution">
    <text evidence="1">The sequence shown here is derived from an EMBL/GenBank/DDBJ whole genome shotgun (WGS) entry which is preliminary data.</text>
</comment>